<dbReference type="EMBL" id="FNNC01000001">
    <property type="protein sequence ID" value="SDW24936.1"/>
    <property type="molecule type" value="Genomic_DNA"/>
</dbReference>
<dbReference type="PIRSF" id="PIRSF018637">
    <property type="entry name" value="TrmK"/>
    <property type="match status" value="1"/>
</dbReference>
<keyword evidence="1" id="KW-0808">Transferase</keyword>
<proteinExistence type="predicted"/>
<dbReference type="STRING" id="1122204.SAMN05421781_0979"/>
<sequence length="239" mass="26752">MKKAVLPDRLSVIVEQIEQGAVVADIGTDHGLIPVEAVVRREAEHAVAADVNAGPLQAASDYITACGLTGKIETRLGSGLTVLTENDRIDTVVIAGMGGTLITDILEQGKTQLRSVQKLILQPNVSAVRIRQWLLDNGWRLTNERILKEDRHVYEILTAVPGEAEAPYRGRQEPLEKQLLFGPYLLEERNNAFKDKWMREKDNWQQILQQLANAVPTERTTAKKQKLNQYIAWAEEVII</sequence>
<dbReference type="PANTHER" id="PTHR38451">
    <property type="entry name" value="TRNA (ADENINE(22)-N(1))-METHYLTRANSFERASE"/>
    <property type="match status" value="1"/>
</dbReference>
<dbReference type="OrthoDB" id="5881184at2"/>
<accession>A0A1H2RZS4</accession>
<dbReference type="InterPro" id="IPR006901">
    <property type="entry name" value="TrmK"/>
</dbReference>
<evidence type="ECO:0000313" key="2">
    <source>
        <dbReference type="Proteomes" id="UP000199488"/>
    </source>
</evidence>
<dbReference type="RefSeq" id="WP_091611866.1">
    <property type="nucleotide sequence ID" value="NZ_FNNC01000001.1"/>
</dbReference>
<keyword evidence="2" id="KW-1185">Reference proteome</keyword>
<dbReference type="Proteomes" id="UP000199488">
    <property type="component" value="Unassembled WGS sequence"/>
</dbReference>
<dbReference type="AlphaFoldDB" id="A0A1H2RZS4"/>
<dbReference type="SUPFAM" id="SSF53335">
    <property type="entry name" value="S-adenosyl-L-methionine-dependent methyltransferases"/>
    <property type="match status" value="1"/>
</dbReference>
<dbReference type="Pfam" id="PF04816">
    <property type="entry name" value="TrmK"/>
    <property type="match status" value="1"/>
</dbReference>
<keyword evidence="1" id="KW-0489">Methyltransferase</keyword>
<dbReference type="Gene3D" id="3.40.50.150">
    <property type="entry name" value="Vaccinia Virus protein VP39"/>
    <property type="match status" value="1"/>
</dbReference>
<dbReference type="InterPro" id="IPR029063">
    <property type="entry name" value="SAM-dependent_MTases_sf"/>
</dbReference>
<dbReference type="PANTHER" id="PTHR38451:SF1">
    <property type="entry name" value="TRNA (ADENINE(22)-N(1))-METHYLTRANSFERASE"/>
    <property type="match status" value="1"/>
</dbReference>
<gene>
    <name evidence="1" type="ORF">SAMN05421781_0979</name>
</gene>
<evidence type="ECO:0000313" key="1">
    <source>
        <dbReference type="EMBL" id="SDW24936.1"/>
    </source>
</evidence>
<dbReference type="Gene3D" id="1.10.287.1890">
    <property type="match status" value="1"/>
</dbReference>
<name>A0A1H2RZS4_9BACI</name>
<reference evidence="1 2" key="1">
    <citation type="submission" date="2016-10" db="EMBL/GenBank/DDBJ databases">
        <authorList>
            <person name="de Groot N.N."/>
        </authorList>
    </citation>
    <scope>NUCLEOTIDE SEQUENCE [LARGE SCALE GENOMIC DNA]</scope>
    <source>
        <strain evidence="1 2">DSM 23126</strain>
    </source>
</reference>
<dbReference type="GO" id="GO:0160105">
    <property type="term" value="F:tRNA (adenine(22)-N1)-methyltransferase activity"/>
    <property type="evidence" value="ECO:0007669"/>
    <property type="project" value="InterPro"/>
</dbReference>
<protein>
    <submittedName>
        <fullName evidence="1">tRNA (Adenine22-N1)-methyltransferase</fullName>
    </submittedName>
</protein>
<dbReference type="GO" id="GO:0032259">
    <property type="term" value="P:methylation"/>
    <property type="evidence" value="ECO:0007669"/>
    <property type="project" value="UniProtKB-KW"/>
</dbReference>
<organism evidence="1 2">
    <name type="scientific">Marinococcus luteus</name>
    <dbReference type="NCBI Taxonomy" id="1122204"/>
    <lineage>
        <taxon>Bacteria</taxon>
        <taxon>Bacillati</taxon>
        <taxon>Bacillota</taxon>
        <taxon>Bacilli</taxon>
        <taxon>Bacillales</taxon>
        <taxon>Bacillaceae</taxon>
        <taxon>Marinococcus</taxon>
    </lineage>
</organism>